<feature type="compositionally biased region" description="Basic and acidic residues" evidence="8">
    <location>
        <begin position="311"/>
        <end position="341"/>
    </location>
</feature>
<sequence length="1186" mass="131856">MGIDAFGAVLAITAVGDTSRSDTVDGEGLLLIGSGRNVDKVLWDNDRDRYILHSRTEVFTQRASNVYGIICNHQQVGNSTVVYGEKSVAYIRGEESRVPDGRVIELDDWIQTVTLLNDGSLAILFASNTVAVYEVNESIEEDLICFNERRRIRCSHKANLLYSLLEGTTWRNLRAVVGTVFGEILIWHPSVGAQVSQRLIGHTGMIFGLLLRGLQLFSISDDRSLRMWSMETFTQLDEAYGHFARPLSICAAGYESVITGGQVFLTKFLLICLIYVGNISLLISLTNSTKLRCASSKGYFDDWLPPVDDRLPPVDDRLPPVDDRLPPVDDRLPPMDDRLPPMDDPLPPVDDRLPPVDDRLPPVHDRLPPVDDRLPPVDDRLPPVDDRLPPVDDRLPPMDDRLPPMDDRLPPLDDRLPPVDDRLPPMDDRIPHMDDRLPPVDDRLPPMDDPLPPVDDRLPPLDDRLPPVDDRLPPMDDPLPPMETWLCQLERALSVDGDLCVWNTSNRILSLTHRIHIGRGAIRALLFQRNKIVVGTEGGLKCAVKVASDLSPLRSVARLFHKRPIRSFVLLSMTSSFILDADGILSLIRDQKADKVMECACIRHDSLLLSPCKQFITFCTHHTAFIIAVGDISSVTTLDFPERITSMLWVGRRLLVACESGSLAICEVCKQMRLERKGIISLQRKEIPNVALEHNDKILIGTRKGSIIVLVNSEVVHVESYCHGKESVTDLTVFRSNLLSIGRDGKLGVWLVDSTRDGMLTLLRKRTPSFWIDMEWPCKFIRGFADSLLIAGFRGTNFVLIDYESGQGLCEVNCGGGHRIWQIAITDPRSDQDVCIDPHSARFEFISKGALIQMDLNLSTVDIISPNAHTSEISAVCSFKEAGGGSVLVTGGFDTHLVVSRTTPSGYFPVLFRTAAHTSSIYSLSALDNFLISAGGKSQLFIWQYLSGELLQVFALRLCGDARLISVKLVQVSPHFEFVVAASDSRLEWYRLKKDLSGIDRRISLTSALSEHSVTTKVAFAHLKGIYSLYAVSTSGTLSIWIDIEKPNESRVFPVEKAGLSALDVLQRDDYTMVVVGSESGRLSAAKIHPGEETVFDYVDWHGATCTDVHIRLADAAHLMHIFSVALDSRIALFSFSLISLKLQLCRAVVLNVADPSSFCFIPRDENRKIEIAVVGSSVQVISLFS</sequence>
<dbReference type="SUPFAM" id="SSF50978">
    <property type="entry name" value="WD40 repeat-like"/>
    <property type="match status" value="4"/>
</dbReference>
<dbReference type="PANTHER" id="PTHR14344">
    <property type="entry name" value="WD REPEAT PROTEIN"/>
    <property type="match status" value="1"/>
</dbReference>
<dbReference type="SUPFAM" id="SSF57997">
    <property type="entry name" value="Tropomyosin"/>
    <property type="match status" value="1"/>
</dbReference>
<dbReference type="Gene3D" id="2.130.10.10">
    <property type="entry name" value="YVTN repeat-like/Quinoprotein amine dehydrogenase"/>
    <property type="match status" value="3"/>
</dbReference>
<dbReference type="WBParaSite" id="ALUE_0001215401-mRNA-1">
    <property type="protein sequence ID" value="ALUE_0001215401-mRNA-1"/>
    <property type="gene ID" value="ALUE_0001215401"/>
</dbReference>
<keyword evidence="2" id="KW-0963">Cytoplasm</keyword>
<evidence type="ECO:0000256" key="2">
    <source>
        <dbReference type="ARBA" id="ARBA00022490"/>
    </source>
</evidence>
<evidence type="ECO:0000256" key="3">
    <source>
        <dbReference type="ARBA" id="ARBA00022574"/>
    </source>
</evidence>
<dbReference type="InterPro" id="IPR015943">
    <property type="entry name" value="WD40/YVTN_repeat-like_dom_sf"/>
</dbReference>
<keyword evidence="3" id="KW-0853">WD repeat</keyword>
<comment type="subcellular location">
    <subcellularLocation>
        <location evidence="1">Cytoplasm</location>
    </subcellularLocation>
</comment>
<evidence type="ECO:0000256" key="1">
    <source>
        <dbReference type="ARBA" id="ARBA00004496"/>
    </source>
</evidence>
<protein>
    <recommendedName>
        <fullName evidence="7">tRNA (34-2'-O)-methyltransferase regulator WDR6</fullName>
    </recommendedName>
</protein>
<evidence type="ECO:0000256" key="6">
    <source>
        <dbReference type="ARBA" id="ARBA00038255"/>
    </source>
</evidence>
<accession>A0A0M3I5E4</accession>
<evidence type="ECO:0000256" key="4">
    <source>
        <dbReference type="ARBA" id="ARBA00022694"/>
    </source>
</evidence>
<dbReference type="InterPro" id="IPR001680">
    <property type="entry name" value="WD40_rpt"/>
</dbReference>
<dbReference type="PANTHER" id="PTHR14344:SF3">
    <property type="entry name" value="WD REPEAT-CONTAINING PROTEIN 6"/>
    <property type="match status" value="1"/>
</dbReference>
<dbReference type="AlphaFoldDB" id="A0A0M3I5E4"/>
<dbReference type="SMART" id="SM00320">
    <property type="entry name" value="WD40"/>
    <property type="match status" value="5"/>
</dbReference>
<evidence type="ECO:0000256" key="8">
    <source>
        <dbReference type="SAM" id="MobiDB-lite"/>
    </source>
</evidence>
<evidence type="ECO:0000256" key="7">
    <source>
        <dbReference type="ARBA" id="ARBA00040154"/>
    </source>
</evidence>
<keyword evidence="9" id="KW-1185">Reference proteome</keyword>
<organism evidence="9 10">
    <name type="scientific">Ascaris lumbricoides</name>
    <name type="common">Giant roundworm</name>
    <dbReference type="NCBI Taxonomy" id="6252"/>
    <lineage>
        <taxon>Eukaryota</taxon>
        <taxon>Metazoa</taxon>
        <taxon>Ecdysozoa</taxon>
        <taxon>Nematoda</taxon>
        <taxon>Chromadorea</taxon>
        <taxon>Rhabditida</taxon>
        <taxon>Spirurina</taxon>
        <taxon>Ascaridomorpha</taxon>
        <taxon>Ascaridoidea</taxon>
        <taxon>Ascarididae</taxon>
        <taxon>Ascaris</taxon>
    </lineage>
</organism>
<dbReference type="GO" id="GO:0030488">
    <property type="term" value="P:tRNA methylation"/>
    <property type="evidence" value="ECO:0007669"/>
    <property type="project" value="TreeGrafter"/>
</dbReference>
<evidence type="ECO:0000313" key="10">
    <source>
        <dbReference type="WBParaSite" id="ALUE_0001215401-mRNA-1"/>
    </source>
</evidence>
<dbReference type="InterPro" id="IPR051973">
    <property type="entry name" value="tRNA_Anticodon_Mtase-Reg"/>
</dbReference>
<dbReference type="InterPro" id="IPR036322">
    <property type="entry name" value="WD40_repeat_dom_sf"/>
</dbReference>
<evidence type="ECO:0000313" key="9">
    <source>
        <dbReference type="Proteomes" id="UP000036681"/>
    </source>
</evidence>
<feature type="compositionally biased region" description="Basic and acidic residues" evidence="8">
    <location>
        <begin position="349"/>
        <end position="446"/>
    </location>
</feature>
<evidence type="ECO:0000256" key="5">
    <source>
        <dbReference type="ARBA" id="ARBA00022737"/>
    </source>
</evidence>
<proteinExistence type="inferred from homology"/>
<dbReference type="GO" id="GO:0005737">
    <property type="term" value="C:cytoplasm"/>
    <property type="evidence" value="ECO:0007669"/>
    <property type="project" value="UniProtKB-SubCell"/>
</dbReference>
<reference evidence="10" key="1">
    <citation type="submission" date="2016-05" db="UniProtKB">
        <authorList>
            <consortium name="WormBaseParasite"/>
        </authorList>
    </citation>
    <scope>IDENTIFICATION</scope>
</reference>
<keyword evidence="4" id="KW-0819">tRNA processing</keyword>
<dbReference type="Proteomes" id="UP000036681">
    <property type="component" value="Unplaced"/>
</dbReference>
<keyword evidence="5" id="KW-0677">Repeat</keyword>
<feature type="region of interest" description="Disordered" evidence="8">
    <location>
        <begin position="311"/>
        <end position="467"/>
    </location>
</feature>
<feature type="compositionally biased region" description="Basic and acidic residues" evidence="8">
    <location>
        <begin position="454"/>
        <end position="467"/>
    </location>
</feature>
<comment type="similarity">
    <text evidence="6">Belongs to the WD repeat WDR6 family.</text>
</comment>
<name>A0A0M3I5E4_ASCLU</name>